<keyword evidence="2" id="KW-1185">Reference proteome</keyword>
<organism evidence="1 2">
    <name type="scientific">Lachancea quebecensis</name>
    <dbReference type="NCBI Taxonomy" id="1654605"/>
    <lineage>
        <taxon>Eukaryota</taxon>
        <taxon>Fungi</taxon>
        <taxon>Dikarya</taxon>
        <taxon>Ascomycota</taxon>
        <taxon>Saccharomycotina</taxon>
        <taxon>Saccharomycetes</taxon>
        <taxon>Saccharomycetales</taxon>
        <taxon>Saccharomycetaceae</taxon>
        <taxon>Lachancea</taxon>
    </lineage>
</organism>
<dbReference type="Pfam" id="PF10448">
    <property type="entry name" value="POC3_POC4"/>
    <property type="match status" value="1"/>
</dbReference>
<dbReference type="InterPro" id="IPR053720">
    <property type="entry name" value="Psm_Assembly_Chaperone"/>
</dbReference>
<reference evidence="2" key="1">
    <citation type="submission" date="2015-10" db="EMBL/GenBank/DDBJ databases">
        <authorList>
            <person name="Devillers H."/>
        </authorList>
    </citation>
    <scope>NUCLEOTIDE SEQUENCE [LARGE SCALE GENOMIC DNA]</scope>
</reference>
<dbReference type="EMBL" id="LN890537">
    <property type="protein sequence ID" value="CUS22234.1"/>
    <property type="molecule type" value="Genomic_DNA"/>
</dbReference>
<proteinExistence type="predicted"/>
<dbReference type="OrthoDB" id="3980246at2759"/>
<accession>A0A0P1KQQ0</accession>
<dbReference type="Gene3D" id="3.30.230.90">
    <property type="match status" value="1"/>
</dbReference>
<gene>
    <name evidence="1" type="ORF">LAQU0_S05e00716g</name>
</gene>
<name>A0A0P1KQQ0_9SACH</name>
<dbReference type="AlphaFoldDB" id="A0A0P1KQQ0"/>
<evidence type="ECO:0000313" key="2">
    <source>
        <dbReference type="Proteomes" id="UP000236544"/>
    </source>
</evidence>
<evidence type="ECO:0000313" key="1">
    <source>
        <dbReference type="EMBL" id="CUS22234.1"/>
    </source>
</evidence>
<dbReference type="InterPro" id="IPR018854">
    <property type="entry name" value="Psome_chaperone_3/4"/>
</dbReference>
<dbReference type="Proteomes" id="UP000236544">
    <property type="component" value="Unassembled WGS sequence"/>
</dbReference>
<protein>
    <submittedName>
        <fullName evidence="1">LAQU0S05e00716g1_1</fullName>
    </submittedName>
</protein>
<sequence length="173" mass="19189">MFSREIRKVVPDDLDLGSGNILEAVAIHFTNKIVLQLRFNGELDTCYDIISKGLPTEGLGNTPLGKVVLDSGGDSEDEDFEDLSPIEDGLSNFQVATRLGNSNDMKLPIVCTQIAEMYQKTILSSNFDGLRDLAPSRDFVISLSAKMWKKDTSETDFALLVFILQTIKEMYTS</sequence>